<organism evidence="4 5">
    <name type="scientific">Actinomadura harenae</name>
    <dbReference type="NCBI Taxonomy" id="2483351"/>
    <lineage>
        <taxon>Bacteria</taxon>
        <taxon>Bacillati</taxon>
        <taxon>Actinomycetota</taxon>
        <taxon>Actinomycetes</taxon>
        <taxon>Streptosporangiales</taxon>
        <taxon>Thermomonosporaceae</taxon>
        <taxon>Actinomadura</taxon>
    </lineage>
</organism>
<dbReference type="RefSeq" id="WP_122197062.1">
    <property type="nucleotide sequence ID" value="NZ_JBHSKC010000005.1"/>
</dbReference>
<dbReference type="Proteomes" id="UP000282674">
    <property type="component" value="Unassembled WGS sequence"/>
</dbReference>
<feature type="chain" id="PRO_5017973140" evidence="2">
    <location>
        <begin position="25"/>
        <end position="505"/>
    </location>
</feature>
<dbReference type="Pfam" id="PF00884">
    <property type="entry name" value="Sulfatase"/>
    <property type="match status" value="1"/>
</dbReference>
<keyword evidence="5" id="KW-1185">Reference proteome</keyword>
<proteinExistence type="predicted"/>
<evidence type="ECO:0000313" key="5">
    <source>
        <dbReference type="Proteomes" id="UP000282674"/>
    </source>
</evidence>
<dbReference type="GO" id="GO:0030203">
    <property type="term" value="P:glycosaminoglycan metabolic process"/>
    <property type="evidence" value="ECO:0007669"/>
    <property type="project" value="InterPro"/>
</dbReference>
<dbReference type="SUPFAM" id="SSF53649">
    <property type="entry name" value="Alkaline phosphatase-like"/>
    <property type="match status" value="1"/>
</dbReference>
<name>A0A3M2LTM9_9ACTN</name>
<dbReference type="InterPro" id="IPR017850">
    <property type="entry name" value="Alkaline_phosphatase_core_sf"/>
</dbReference>
<reference evidence="4 5" key="1">
    <citation type="submission" date="2018-10" db="EMBL/GenBank/DDBJ databases">
        <title>Isolation from soil.</title>
        <authorList>
            <person name="Hu J."/>
        </authorList>
    </citation>
    <scope>NUCLEOTIDE SEQUENCE [LARGE SCALE GENOMIC DNA]</scope>
    <source>
        <strain evidence="4 5">NEAU-Ht49</strain>
    </source>
</reference>
<dbReference type="Gene3D" id="3.40.720.10">
    <property type="entry name" value="Alkaline Phosphatase, subunit A"/>
    <property type="match status" value="1"/>
</dbReference>
<evidence type="ECO:0000256" key="2">
    <source>
        <dbReference type="SAM" id="SignalP"/>
    </source>
</evidence>
<dbReference type="CDD" id="cd16147">
    <property type="entry name" value="G6S"/>
    <property type="match status" value="1"/>
</dbReference>
<dbReference type="PIRSF" id="PIRSF036666">
    <property type="entry name" value="G6S"/>
    <property type="match status" value="1"/>
</dbReference>
<feature type="signal peptide" evidence="2">
    <location>
        <begin position="1"/>
        <end position="24"/>
    </location>
</feature>
<evidence type="ECO:0000256" key="1">
    <source>
        <dbReference type="PIRSR" id="PIRSR036666-50"/>
    </source>
</evidence>
<accession>A0A3M2LTM9</accession>
<dbReference type="InterPro" id="IPR000917">
    <property type="entry name" value="Sulfatase_N"/>
</dbReference>
<feature type="modified residue" description="3-oxoalanine (Cys)" evidence="1">
    <location>
        <position position="90"/>
    </location>
</feature>
<dbReference type="AlphaFoldDB" id="A0A3M2LTM9"/>
<comment type="caution">
    <text evidence="4">The sequence shown here is derived from an EMBL/GenBank/DDBJ whole genome shotgun (WGS) entry which is preliminary data.</text>
</comment>
<comment type="PTM">
    <text evidence="1">The conversion to 3-oxoalanine (also known as C-formylglycine, FGly), of a serine or cysteine residue in prokaryotes and of a cysteine residue in eukaryotes, is critical for catalytic activity.</text>
</comment>
<dbReference type="PANTHER" id="PTHR43108">
    <property type="entry name" value="N-ACETYLGLUCOSAMINE-6-SULFATASE FAMILY MEMBER"/>
    <property type="match status" value="1"/>
</dbReference>
<dbReference type="GO" id="GO:0008449">
    <property type="term" value="F:N-acetylglucosamine-6-sulfatase activity"/>
    <property type="evidence" value="ECO:0007669"/>
    <property type="project" value="InterPro"/>
</dbReference>
<protein>
    <submittedName>
        <fullName evidence="4">Multidrug transporter</fullName>
    </submittedName>
</protein>
<gene>
    <name evidence="4" type="ORF">EBO15_25990</name>
</gene>
<evidence type="ECO:0000259" key="3">
    <source>
        <dbReference type="Pfam" id="PF00884"/>
    </source>
</evidence>
<dbReference type="EMBL" id="RFFG01000052">
    <property type="protein sequence ID" value="RMI40582.1"/>
    <property type="molecule type" value="Genomic_DNA"/>
</dbReference>
<feature type="domain" description="Sulfatase N-terminal" evidence="3">
    <location>
        <begin position="49"/>
        <end position="378"/>
    </location>
</feature>
<evidence type="ECO:0000313" key="4">
    <source>
        <dbReference type="EMBL" id="RMI40582.1"/>
    </source>
</evidence>
<sequence>MLLKRIRPLLVILAYLVAAIPATLASTGPRVGTSDAGSSVKSDTGERRPNIILVLADDLSTADMGHFPNLTRLAREGVTLRDFIVSDSWCCPSRATILRSQYVHSHDVRTNNAPDGGYGRFHANGEDKDTLGTWMHAAGYRTSLIGKYLNGYPADAPKSYVPPGWDDWHVPTPHHMYQQSDFRLIENGRVNAYRQGHLDDVLTDKGTSFIRTAPRDKPFFLYLAPIAPHLPSAFAERHASAFPDAKVARTPSFNHSGSGPQPRWLRQMGSFDDGAIRQGDRIDRDRLRSMLSVDDMVGALTRTLQETGRLDDTYLFFTSDNGFHIGEHRLWPGKTTPFEEDIRVPALVRGPGIHPGTSTSALAGTVDLAPTFTGLAGAALPSCAEGRSLLPILKGDRPNDWRKALLVEFFAGHPRTHPEGPDCDSRPSHVRTCPLPPSYAALRTEDNTYVEYTTGERQLFDLAKDPNELHNAIDDVQPAFVQQMSSWLTRFRTCKGATCRSVDRG</sequence>
<dbReference type="InterPro" id="IPR012251">
    <property type="entry name" value="GlcNAc_6-SO4ase"/>
</dbReference>
<dbReference type="PANTHER" id="PTHR43108:SF8">
    <property type="entry name" value="SD21168P"/>
    <property type="match status" value="1"/>
</dbReference>
<keyword evidence="2" id="KW-0732">Signal</keyword>